<dbReference type="OrthoDB" id="365253at2759"/>
<proteinExistence type="predicted"/>
<dbReference type="GeneID" id="39873889"/>
<name>A0A2H6KAY1_9APIC</name>
<dbReference type="VEuPathDB" id="PiroplasmaDB:BOVATA_016120"/>
<dbReference type="Proteomes" id="UP000236319">
    <property type="component" value="Unassembled WGS sequence"/>
</dbReference>
<reference evidence="2 3" key="1">
    <citation type="journal article" date="2017" name="BMC Genomics">
        <title>Whole-genome assembly of Babesia ovata and comparative genomics between closely related pathogens.</title>
        <authorList>
            <person name="Yamagishi J."/>
            <person name="Asada M."/>
            <person name="Hakimi H."/>
            <person name="Tanaka T.Q."/>
            <person name="Sugimoto C."/>
            <person name="Kawazu S."/>
        </authorList>
    </citation>
    <scope>NUCLEOTIDE SEQUENCE [LARGE SCALE GENOMIC DNA]</scope>
    <source>
        <strain evidence="2 3">Miyake</strain>
    </source>
</reference>
<evidence type="ECO:0000256" key="1">
    <source>
        <dbReference type="SAM" id="MobiDB-lite"/>
    </source>
</evidence>
<evidence type="ECO:0000313" key="2">
    <source>
        <dbReference type="EMBL" id="GBE60119.1"/>
    </source>
</evidence>
<dbReference type="RefSeq" id="XP_028866362.1">
    <property type="nucleotide sequence ID" value="XM_029010529.1"/>
</dbReference>
<gene>
    <name evidence="2" type="ORF">BOVATA_016120</name>
</gene>
<feature type="compositionally biased region" description="Polar residues" evidence="1">
    <location>
        <begin position="38"/>
        <end position="49"/>
    </location>
</feature>
<dbReference type="AlphaFoldDB" id="A0A2H6KAY1"/>
<evidence type="ECO:0000313" key="3">
    <source>
        <dbReference type="Proteomes" id="UP000236319"/>
    </source>
</evidence>
<feature type="region of interest" description="Disordered" evidence="1">
    <location>
        <begin position="22"/>
        <end position="50"/>
    </location>
</feature>
<accession>A0A2H6KAY1</accession>
<dbReference type="EMBL" id="BDSA01000002">
    <property type="protein sequence ID" value="GBE60119.1"/>
    <property type="molecule type" value="Genomic_DNA"/>
</dbReference>
<protein>
    <recommendedName>
        <fullName evidence="4">SH3 domain-containing protein</fullName>
    </recommendedName>
</protein>
<keyword evidence="3" id="KW-1185">Reference proteome</keyword>
<organism evidence="2 3">
    <name type="scientific">Babesia ovata</name>
    <dbReference type="NCBI Taxonomy" id="189622"/>
    <lineage>
        <taxon>Eukaryota</taxon>
        <taxon>Sar</taxon>
        <taxon>Alveolata</taxon>
        <taxon>Apicomplexa</taxon>
        <taxon>Aconoidasida</taxon>
        <taxon>Piroplasmida</taxon>
        <taxon>Babesiidae</taxon>
        <taxon>Babesia</taxon>
    </lineage>
</organism>
<sequence>MARGKRDSAHVCKTLDSMDKSGQHAIIGTGQRRKDIDTASTSPESNSVNPDYGAAYAWNNSAHVTDLKDVKGSIGSKGGKRSSWEAPAWATAQSDMTTNSGTNNGSDDTAVTFSKQVPDGMRFKSDTGGLYRNRQSAVSSEGPNMMFSKAQRANSFSGSASYGGGADAYSDAGPYKAHGIASSHDPALAEAAEQLARYAADLRRKRNANAKYPHEATSYTNNKYAYELGPLGFPTVFRDTESEEVVRSDTSTMPLTIFSAYTPSRLEDNAIAVQPSDKVDLLARHNHWLYVRIAKSETPDAVGRTGWIPEKTLLEPELFSRRLLHTGNRTHMFNKFL</sequence>
<evidence type="ECO:0008006" key="4">
    <source>
        <dbReference type="Google" id="ProtNLM"/>
    </source>
</evidence>
<comment type="caution">
    <text evidence="2">The sequence shown here is derived from an EMBL/GenBank/DDBJ whole genome shotgun (WGS) entry which is preliminary data.</text>
</comment>